<dbReference type="Proteomes" id="UP000663792">
    <property type="component" value="Unassembled WGS sequence"/>
</dbReference>
<dbReference type="CDD" id="cd04179">
    <property type="entry name" value="DPM_DPG-synthase_like"/>
    <property type="match status" value="1"/>
</dbReference>
<comment type="caution">
    <text evidence="3">The sequence shown here is derived from an EMBL/GenBank/DDBJ whole genome shotgun (WGS) entry which is preliminary data.</text>
</comment>
<evidence type="ECO:0000259" key="2">
    <source>
        <dbReference type="Pfam" id="PF00535"/>
    </source>
</evidence>
<dbReference type="SUPFAM" id="SSF53448">
    <property type="entry name" value="Nucleotide-diphospho-sugar transferases"/>
    <property type="match status" value="1"/>
</dbReference>
<protein>
    <submittedName>
        <fullName evidence="3">Glycosyltransferase family 2 protein</fullName>
    </submittedName>
</protein>
<dbReference type="InterPro" id="IPR029044">
    <property type="entry name" value="Nucleotide-diphossugar_trans"/>
</dbReference>
<reference evidence="3" key="1">
    <citation type="submission" date="2021-01" db="EMBL/GenBank/DDBJ databases">
        <title>YIM 132084 draft genome.</title>
        <authorList>
            <person name="An D."/>
        </authorList>
    </citation>
    <scope>NUCLEOTIDE SEQUENCE</scope>
    <source>
        <strain evidence="3">YIM 132084</strain>
    </source>
</reference>
<feature type="domain" description="Glycosyltransferase 2-like" evidence="2">
    <location>
        <begin position="28"/>
        <end position="182"/>
    </location>
</feature>
<accession>A0A938Y8A4</accession>
<keyword evidence="4" id="KW-1185">Reference proteome</keyword>
<dbReference type="RefSeq" id="WP_205260829.1">
    <property type="nucleotide sequence ID" value="NZ_JAERWK010000014.1"/>
</dbReference>
<evidence type="ECO:0000313" key="4">
    <source>
        <dbReference type="Proteomes" id="UP000663792"/>
    </source>
</evidence>
<dbReference type="Pfam" id="PF00535">
    <property type="entry name" value="Glycos_transf_2"/>
    <property type="match status" value="1"/>
</dbReference>
<dbReference type="AlphaFoldDB" id="A0A938Y8A4"/>
<evidence type="ECO:0000256" key="1">
    <source>
        <dbReference type="ARBA" id="ARBA00006739"/>
    </source>
</evidence>
<dbReference type="PANTHER" id="PTHR48090">
    <property type="entry name" value="UNDECAPRENYL-PHOSPHATE 4-DEOXY-4-FORMAMIDO-L-ARABINOSE TRANSFERASE-RELATED"/>
    <property type="match status" value="1"/>
</dbReference>
<dbReference type="Gene3D" id="3.90.550.10">
    <property type="entry name" value="Spore Coat Polysaccharide Biosynthesis Protein SpsA, Chain A"/>
    <property type="match status" value="1"/>
</dbReference>
<dbReference type="EMBL" id="JAERWK010000014">
    <property type="protein sequence ID" value="MBM9467866.1"/>
    <property type="molecule type" value="Genomic_DNA"/>
</dbReference>
<evidence type="ECO:0000313" key="3">
    <source>
        <dbReference type="EMBL" id="MBM9467866.1"/>
    </source>
</evidence>
<dbReference type="InterPro" id="IPR001173">
    <property type="entry name" value="Glyco_trans_2-like"/>
</dbReference>
<proteinExistence type="inferred from homology"/>
<gene>
    <name evidence="3" type="ORF">JL106_11285</name>
</gene>
<name>A0A938Y8A4_9ACTN</name>
<dbReference type="PANTHER" id="PTHR48090:SF7">
    <property type="entry name" value="RFBJ PROTEIN"/>
    <property type="match status" value="1"/>
</dbReference>
<sequence length="292" mass="32485">MTDVHQLITSRGFPLSRDSHHRHRATISVVIPARNEGRNIGFVLENLPAGVDEVILVDGNSTDDTIAVARQHRPDIVVVQQLRRGKGNALAAGFATATCDYIVMIDADGSMHPDEIGRFSRALDDGADYAKGSRFAEGGGSDDISRLRDFGNRFLNLTTNLLFRTRYSDLCYGYNAFRRECLIAMALPDPFDGTAAKRWGDGFEIETMINVRVAKARLSIAEVPSFEYPRRFGESNLRTFRDGFRVLGTIMRERVSKHRPGAEWAAPMPSPVVVDLNEAKKRLDGFPRSEAV</sequence>
<dbReference type="InterPro" id="IPR050256">
    <property type="entry name" value="Glycosyltransferase_2"/>
</dbReference>
<organism evidence="3 4">
    <name type="scientific">Nakamurella leprariae</name>
    <dbReference type="NCBI Taxonomy" id="2803911"/>
    <lineage>
        <taxon>Bacteria</taxon>
        <taxon>Bacillati</taxon>
        <taxon>Actinomycetota</taxon>
        <taxon>Actinomycetes</taxon>
        <taxon>Nakamurellales</taxon>
        <taxon>Nakamurellaceae</taxon>
        <taxon>Nakamurella</taxon>
    </lineage>
</organism>
<comment type="similarity">
    <text evidence="1">Belongs to the glycosyltransferase 2 family.</text>
</comment>